<reference evidence="2" key="2">
    <citation type="submission" date="2019-02" db="EMBL/GenBank/DDBJ databases">
        <title>Opniocepnalus argus Var Kimnra genome.</title>
        <authorList>
            <person name="Zhou C."/>
            <person name="Xiao S."/>
        </authorList>
    </citation>
    <scope>NUCLEOTIDE SEQUENCE [LARGE SCALE GENOMIC DNA]</scope>
</reference>
<dbReference type="AlphaFoldDB" id="A0A6G1PGG1"/>
<organism evidence="1 2">
    <name type="scientific">Channa argus</name>
    <name type="common">Northern snakehead</name>
    <name type="synonym">Ophicephalus argus</name>
    <dbReference type="NCBI Taxonomy" id="215402"/>
    <lineage>
        <taxon>Eukaryota</taxon>
        <taxon>Metazoa</taxon>
        <taxon>Chordata</taxon>
        <taxon>Craniata</taxon>
        <taxon>Vertebrata</taxon>
        <taxon>Euteleostomi</taxon>
        <taxon>Actinopterygii</taxon>
        <taxon>Neopterygii</taxon>
        <taxon>Teleostei</taxon>
        <taxon>Neoteleostei</taxon>
        <taxon>Acanthomorphata</taxon>
        <taxon>Anabantaria</taxon>
        <taxon>Anabantiformes</taxon>
        <taxon>Channoidei</taxon>
        <taxon>Channidae</taxon>
        <taxon>Channa</taxon>
    </lineage>
</organism>
<keyword evidence="2" id="KW-1185">Reference proteome</keyword>
<accession>A0A6G1PGG1</accession>
<gene>
    <name evidence="1" type="ORF">EXN66_Car004994</name>
</gene>
<dbReference type="EMBL" id="CM015716">
    <property type="protein sequence ID" value="KAF3689322.1"/>
    <property type="molecule type" value="Genomic_DNA"/>
</dbReference>
<dbReference type="Proteomes" id="UP000503349">
    <property type="component" value="Chromosome 5"/>
</dbReference>
<evidence type="ECO:0000313" key="2">
    <source>
        <dbReference type="Proteomes" id="UP000503349"/>
    </source>
</evidence>
<proteinExistence type="predicted"/>
<sequence>MTEEYVLRCVLMLCCVLLSANASNWLTYILLLVKRKNDYDQFNIRRLLDSSSAFEQPCKIKSNDSIRYVYPVTMLYLKHIIQ</sequence>
<reference evidence="1 2" key="1">
    <citation type="submission" date="2019-02" db="EMBL/GenBank/DDBJ databases">
        <title>Opniocepnalus argus genome.</title>
        <authorList>
            <person name="Zhou C."/>
            <person name="Xiao S."/>
        </authorList>
    </citation>
    <scope>NUCLEOTIDE SEQUENCE [LARGE SCALE GENOMIC DNA]</scope>
    <source>
        <strain evidence="1">OARG1902GOOAL</strain>
        <tissue evidence="1">Muscle</tissue>
    </source>
</reference>
<protein>
    <submittedName>
        <fullName evidence="1">Uncharacterized protein</fullName>
    </submittedName>
</protein>
<name>A0A6G1PGG1_CHAAH</name>
<evidence type="ECO:0000313" key="1">
    <source>
        <dbReference type="EMBL" id="KAF3689322.1"/>
    </source>
</evidence>